<evidence type="ECO:0000256" key="1">
    <source>
        <dbReference type="SAM" id="Phobius"/>
    </source>
</evidence>
<evidence type="ECO:0000313" key="3">
    <source>
        <dbReference type="EMBL" id="SEG31233.1"/>
    </source>
</evidence>
<proteinExistence type="predicted"/>
<sequence>MVFLSMTEPILKHVCQVFYDSHFGTAIRESDNSFSIIESVHVLAITLLVGTISILDLRMLGLVLCEIPVTRIARAVFPFTWAGFGVMFVSGFLLFWAEAAKNYVNPAFRVKVILLLLVGLNPLLFHTSVYRRVTEWEHEHRSPWRARAAALASLTLWSGVIVAGRAIAYF</sequence>
<dbReference type="InterPro" id="IPR046586">
    <property type="entry name" value="DUF6644"/>
</dbReference>
<feature type="transmembrane region" description="Helical" evidence="1">
    <location>
        <begin position="76"/>
        <end position="96"/>
    </location>
</feature>
<keyword evidence="1" id="KW-1133">Transmembrane helix</keyword>
<dbReference type="EMBL" id="FNVA01000004">
    <property type="protein sequence ID" value="SEG31233.1"/>
    <property type="molecule type" value="Genomic_DNA"/>
</dbReference>
<evidence type="ECO:0000259" key="2">
    <source>
        <dbReference type="Pfam" id="PF20349"/>
    </source>
</evidence>
<evidence type="ECO:0000313" key="4">
    <source>
        <dbReference type="Proteomes" id="UP000236728"/>
    </source>
</evidence>
<feature type="transmembrane region" description="Helical" evidence="1">
    <location>
        <begin position="148"/>
        <end position="168"/>
    </location>
</feature>
<dbReference type="Pfam" id="PF20349">
    <property type="entry name" value="DUF6644"/>
    <property type="match status" value="1"/>
</dbReference>
<protein>
    <recommendedName>
        <fullName evidence="2">DUF6644 domain-containing protein</fullName>
    </recommendedName>
</protein>
<dbReference type="AlphaFoldDB" id="A0A1H5Z3Z7"/>
<feature type="transmembrane region" description="Helical" evidence="1">
    <location>
        <begin position="40"/>
        <end position="64"/>
    </location>
</feature>
<accession>A0A1H5Z3Z7</accession>
<feature type="domain" description="DUF6644" evidence="2">
    <location>
        <begin position="38"/>
        <end position="169"/>
    </location>
</feature>
<keyword evidence="1" id="KW-0472">Membrane</keyword>
<keyword evidence="1" id="KW-0812">Transmembrane</keyword>
<name>A0A1H5Z3Z7_9BACT</name>
<keyword evidence="4" id="KW-1185">Reference proteome</keyword>
<reference evidence="3 4" key="1">
    <citation type="submission" date="2016-10" db="EMBL/GenBank/DDBJ databases">
        <authorList>
            <person name="de Groot N.N."/>
        </authorList>
    </citation>
    <scope>NUCLEOTIDE SEQUENCE [LARGE SCALE GENOMIC DNA]</scope>
    <source>
        <strain evidence="3 4">DSM 22489</strain>
    </source>
</reference>
<feature type="transmembrane region" description="Helical" evidence="1">
    <location>
        <begin position="108"/>
        <end position="127"/>
    </location>
</feature>
<gene>
    <name evidence="3" type="ORF">SAMN05421819_2451</name>
</gene>
<dbReference type="Proteomes" id="UP000236728">
    <property type="component" value="Unassembled WGS sequence"/>
</dbReference>
<organism evidence="3 4">
    <name type="scientific">Bryocella elongata</name>
    <dbReference type="NCBI Taxonomy" id="863522"/>
    <lineage>
        <taxon>Bacteria</taxon>
        <taxon>Pseudomonadati</taxon>
        <taxon>Acidobacteriota</taxon>
        <taxon>Terriglobia</taxon>
        <taxon>Terriglobales</taxon>
        <taxon>Acidobacteriaceae</taxon>
        <taxon>Bryocella</taxon>
    </lineage>
</organism>